<evidence type="ECO:0000256" key="3">
    <source>
        <dbReference type="ARBA" id="ARBA00022519"/>
    </source>
</evidence>
<comment type="subcellular location">
    <subcellularLocation>
        <location evidence="1">Cell inner membrane</location>
    </subcellularLocation>
</comment>
<reference evidence="8" key="1">
    <citation type="submission" date="2023-09" db="EMBL/GenBank/DDBJ databases">
        <title>Flavobacterium sp. 20NA77.7 isolated from freshwater.</title>
        <authorList>
            <person name="Le V."/>
            <person name="Ko S.-R."/>
            <person name="Ahn C.-Y."/>
            <person name="Oh H.-M."/>
        </authorList>
    </citation>
    <scope>NUCLEOTIDE SEQUENCE</scope>
    <source>
        <strain evidence="8">20NA77.7</strain>
    </source>
</reference>
<dbReference type="PANTHER" id="PTHR30606:SF10">
    <property type="entry name" value="PHOSPHATIDYLINOSITOL MANNOSIDE ACYLTRANSFERASE"/>
    <property type="match status" value="1"/>
</dbReference>
<accession>A0ABY9RA30</accession>
<keyword evidence="2" id="KW-1003">Cell membrane</keyword>
<evidence type="ECO:0000256" key="6">
    <source>
        <dbReference type="ARBA" id="ARBA00023315"/>
    </source>
</evidence>
<dbReference type="CDD" id="cd07984">
    <property type="entry name" value="LPLAT_LABLAT-like"/>
    <property type="match status" value="1"/>
</dbReference>
<keyword evidence="4" id="KW-0808">Transferase</keyword>
<keyword evidence="3" id="KW-0997">Cell inner membrane</keyword>
<dbReference type="InterPro" id="IPR004960">
    <property type="entry name" value="LipA_acyltrans"/>
</dbReference>
<organism evidence="8 9">
    <name type="scientific">Flavobacterium nakdongensis</name>
    <dbReference type="NCBI Taxonomy" id="3073563"/>
    <lineage>
        <taxon>Bacteria</taxon>
        <taxon>Pseudomonadati</taxon>
        <taxon>Bacteroidota</taxon>
        <taxon>Flavobacteriia</taxon>
        <taxon>Flavobacteriales</taxon>
        <taxon>Flavobacteriaceae</taxon>
        <taxon>Flavobacterium</taxon>
    </lineage>
</organism>
<evidence type="ECO:0000256" key="4">
    <source>
        <dbReference type="ARBA" id="ARBA00022679"/>
    </source>
</evidence>
<keyword evidence="6 8" id="KW-0012">Acyltransferase</keyword>
<dbReference type="EMBL" id="CP133721">
    <property type="protein sequence ID" value="WMW77052.1"/>
    <property type="molecule type" value="Genomic_DNA"/>
</dbReference>
<dbReference type="PANTHER" id="PTHR30606">
    <property type="entry name" value="LIPID A BIOSYNTHESIS LAUROYL ACYLTRANSFERASE"/>
    <property type="match status" value="1"/>
</dbReference>
<dbReference type="PIRSF" id="PIRSF026649">
    <property type="entry name" value="MsbB"/>
    <property type="match status" value="1"/>
</dbReference>
<gene>
    <name evidence="8" type="ORF">RF683_06020</name>
</gene>
<dbReference type="RefSeq" id="WP_309531437.1">
    <property type="nucleotide sequence ID" value="NZ_CP133721.1"/>
</dbReference>
<sequence>MQFIIYILIYPILWLISILPFPIFYAFSDVVCFLVYRIIGYRKKTVRYNIALALPHLSKKEQRAVERKFYSHMCDLFLEMIKTLTLSKKAIQRHFVFTNIDLYHEYEAKNKSIVILYGHYASWEWSTSIGLQAKFRGIGIYKKIKNKYFDKLVQHIRSRYNAELVDTKNTIRVVTENQRKGLKAVYGFISDQNPKPQKALLWDNFMGYKVPIHTGGEVLARKLDMNIIYLKIEKVARGKYEATFVPLCDEVKETPEFEITKRFLREVEKQILEKPEYYFWTHKRWKYKQE</sequence>
<evidence type="ECO:0000256" key="7">
    <source>
        <dbReference type="SAM" id="Phobius"/>
    </source>
</evidence>
<dbReference type="Pfam" id="PF03279">
    <property type="entry name" value="Lip_A_acyltrans"/>
    <property type="match status" value="1"/>
</dbReference>
<protein>
    <submittedName>
        <fullName evidence="8">Lysophospholipid acyltransferase family protein</fullName>
    </submittedName>
</protein>
<keyword evidence="7" id="KW-0812">Transmembrane</keyword>
<evidence type="ECO:0000313" key="8">
    <source>
        <dbReference type="EMBL" id="WMW77052.1"/>
    </source>
</evidence>
<keyword evidence="7" id="KW-1133">Transmembrane helix</keyword>
<evidence type="ECO:0000313" key="9">
    <source>
        <dbReference type="Proteomes" id="UP001180481"/>
    </source>
</evidence>
<dbReference type="GO" id="GO:0016746">
    <property type="term" value="F:acyltransferase activity"/>
    <property type="evidence" value="ECO:0007669"/>
    <property type="project" value="UniProtKB-KW"/>
</dbReference>
<dbReference type="Proteomes" id="UP001180481">
    <property type="component" value="Chromosome"/>
</dbReference>
<proteinExistence type="predicted"/>
<evidence type="ECO:0000256" key="5">
    <source>
        <dbReference type="ARBA" id="ARBA00023136"/>
    </source>
</evidence>
<name>A0ABY9RA30_9FLAO</name>
<evidence type="ECO:0000256" key="2">
    <source>
        <dbReference type="ARBA" id="ARBA00022475"/>
    </source>
</evidence>
<feature type="transmembrane region" description="Helical" evidence="7">
    <location>
        <begin position="12"/>
        <end position="39"/>
    </location>
</feature>
<keyword evidence="5 7" id="KW-0472">Membrane</keyword>
<evidence type="ECO:0000256" key="1">
    <source>
        <dbReference type="ARBA" id="ARBA00004533"/>
    </source>
</evidence>
<keyword evidence="9" id="KW-1185">Reference proteome</keyword>